<name>A0A9N9TJ32_PHYSR</name>
<dbReference type="OrthoDB" id="10260596at2759"/>
<keyword evidence="10" id="KW-1185">Reference proteome</keyword>
<dbReference type="SUPFAM" id="SSF57667">
    <property type="entry name" value="beta-beta-alpha zinc fingers"/>
    <property type="match status" value="3"/>
</dbReference>
<evidence type="ECO:0000256" key="1">
    <source>
        <dbReference type="ARBA" id="ARBA00006991"/>
    </source>
</evidence>
<evidence type="ECO:0000259" key="8">
    <source>
        <dbReference type="PROSITE" id="PS50157"/>
    </source>
</evidence>
<feature type="domain" description="C2H2-type" evidence="8">
    <location>
        <begin position="290"/>
        <end position="318"/>
    </location>
</feature>
<protein>
    <recommendedName>
        <fullName evidence="8">C2H2-type domain-containing protein</fullName>
    </recommendedName>
</protein>
<evidence type="ECO:0000256" key="7">
    <source>
        <dbReference type="SAM" id="MobiDB-lite"/>
    </source>
</evidence>
<comment type="similarity">
    <text evidence="1">Belongs to the krueppel C2H2-type zinc-finger protein family.</text>
</comment>
<evidence type="ECO:0000256" key="5">
    <source>
        <dbReference type="ARBA" id="ARBA00022833"/>
    </source>
</evidence>
<feature type="domain" description="C2H2-type" evidence="8">
    <location>
        <begin position="166"/>
        <end position="195"/>
    </location>
</feature>
<evidence type="ECO:0000256" key="6">
    <source>
        <dbReference type="PROSITE-ProRule" id="PRU00042"/>
    </source>
</evidence>
<dbReference type="PANTHER" id="PTHR24379">
    <property type="entry name" value="KRAB AND ZINC FINGER DOMAIN-CONTAINING"/>
    <property type="match status" value="1"/>
</dbReference>
<dbReference type="GO" id="GO:0008270">
    <property type="term" value="F:zinc ion binding"/>
    <property type="evidence" value="ECO:0007669"/>
    <property type="project" value="UniProtKB-KW"/>
</dbReference>
<dbReference type="PROSITE" id="PS00028">
    <property type="entry name" value="ZINC_FINGER_C2H2_1"/>
    <property type="match status" value="7"/>
</dbReference>
<dbReference type="Gene3D" id="3.30.160.60">
    <property type="entry name" value="Classic Zinc Finger"/>
    <property type="match status" value="5"/>
</dbReference>
<evidence type="ECO:0000313" key="9">
    <source>
        <dbReference type="EMBL" id="CAG9859576.1"/>
    </source>
</evidence>
<reference evidence="9" key="1">
    <citation type="submission" date="2022-01" db="EMBL/GenBank/DDBJ databases">
        <authorList>
            <person name="King R."/>
        </authorList>
    </citation>
    <scope>NUCLEOTIDE SEQUENCE</scope>
</reference>
<dbReference type="PANTHER" id="PTHR24379:SF121">
    <property type="entry name" value="C2H2-TYPE DOMAIN-CONTAINING PROTEIN"/>
    <property type="match status" value="1"/>
</dbReference>
<feature type="domain" description="C2H2-type" evidence="8">
    <location>
        <begin position="319"/>
        <end position="346"/>
    </location>
</feature>
<dbReference type="SMART" id="SM00355">
    <property type="entry name" value="ZnF_C2H2"/>
    <property type="match status" value="9"/>
</dbReference>
<dbReference type="InterPro" id="IPR036236">
    <property type="entry name" value="Znf_C2H2_sf"/>
</dbReference>
<feature type="domain" description="C2H2-type" evidence="8">
    <location>
        <begin position="264"/>
        <end position="291"/>
    </location>
</feature>
<keyword evidence="5" id="KW-0862">Zinc</keyword>
<dbReference type="InterPro" id="IPR013087">
    <property type="entry name" value="Znf_C2H2_type"/>
</dbReference>
<dbReference type="Proteomes" id="UP001153712">
    <property type="component" value="Chromosome 2"/>
</dbReference>
<keyword evidence="2" id="KW-0479">Metal-binding</keyword>
<dbReference type="FunFam" id="3.30.160.60:FF:000151">
    <property type="entry name" value="Zinc finger and SCAN domain-containing 21"/>
    <property type="match status" value="1"/>
</dbReference>
<accession>A0A9N9TJ32</accession>
<dbReference type="Pfam" id="PF00096">
    <property type="entry name" value="zf-C2H2"/>
    <property type="match status" value="1"/>
</dbReference>
<keyword evidence="3" id="KW-0677">Repeat</keyword>
<dbReference type="PROSITE" id="PS50157">
    <property type="entry name" value="ZINC_FINGER_C2H2_2"/>
    <property type="match status" value="6"/>
</dbReference>
<organism evidence="9 10">
    <name type="scientific">Phyllotreta striolata</name>
    <name type="common">Striped flea beetle</name>
    <name type="synonym">Crioceris striolata</name>
    <dbReference type="NCBI Taxonomy" id="444603"/>
    <lineage>
        <taxon>Eukaryota</taxon>
        <taxon>Metazoa</taxon>
        <taxon>Ecdysozoa</taxon>
        <taxon>Arthropoda</taxon>
        <taxon>Hexapoda</taxon>
        <taxon>Insecta</taxon>
        <taxon>Pterygota</taxon>
        <taxon>Neoptera</taxon>
        <taxon>Endopterygota</taxon>
        <taxon>Coleoptera</taxon>
        <taxon>Polyphaga</taxon>
        <taxon>Cucujiformia</taxon>
        <taxon>Chrysomeloidea</taxon>
        <taxon>Chrysomelidae</taxon>
        <taxon>Galerucinae</taxon>
        <taxon>Alticini</taxon>
        <taxon>Phyllotreta</taxon>
    </lineage>
</organism>
<evidence type="ECO:0000256" key="4">
    <source>
        <dbReference type="ARBA" id="ARBA00022771"/>
    </source>
</evidence>
<dbReference type="EMBL" id="OU900095">
    <property type="protein sequence ID" value="CAG9859576.1"/>
    <property type="molecule type" value="Genomic_DNA"/>
</dbReference>
<proteinExistence type="inferred from homology"/>
<evidence type="ECO:0000256" key="3">
    <source>
        <dbReference type="ARBA" id="ARBA00022737"/>
    </source>
</evidence>
<evidence type="ECO:0000313" key="10">
    <source>
        <dbReference type="Proteomes" id="UP001153712"/>
    </source>
</evidence>
<feature type="domain" description="C2H2-type" evidence="8">
    <location>
        <begin position="204"/>
        <end position="233"/>
    </location>
</feature>
<keyword evidence="4 6" id="KW-0863">Zinc-finger</keyword>
<gene>
    <name evidence="9" type="ORF">PHYEVI_LOCUS5950</name>
</gene>
<sequence>MEEQEVKVKRKSRLAVFEHVVKRERSKKRKYDFRLNGEDSSPSESELVIDDEKEPVKRRKKPPIKLTEEPLSLECKWDDCTEVYTSWEKYNDHLKTHSTEPLEDLSCKWKNCDESLHNQALLIQHVGYHGYVAKLKNLGDNIATRNKLPPCKESHNTLIPLQPIGYECEWEYCSSITHTMFDFLNHMRVHVKNNPSTATDKEPIDCCWRGCATKYSTQMKLADHLKVHTKEKMVGCPTCSRLFANTTKFCDHRKRQLSLELQSYQCSRCLKLFPSERLLRDHMRLHVNHYKCNMCDMTCLKPSLLAKHIRFRHIKYKPYKCPECEKTFVEKCNLDTHIRTHKKEAPFACCVCDFQCRSQVALETHYVKKHDSVGAIYECHCCKKKLKRGRYLTRHLMKRHNFHYPSGHSRFRYQKEEDGIYRLETVRYESLEVTQEMIRSESMQNSISKQIPTCNLNYNENDKTEYVLSLSVSDGGNLITGQKVPDNNIVITINDLDEEGNILKSEELESTIKPANEVPSYGKIIEIGQVANNERKQKSENNVEIKPTILDYEFFKHK</sequence>
<feature type="region of interest" description="Disordered" evidence="7">
    <location>
        <begin position="24"/>
        <end position="61"/>
    </location>
</feature>
<evidence type="ECO:0000256" key="2">
    <source>
        <dbReference type="ARBA" id="ARBA00022723"/>
    </source>
</evidence>
<dbReference type="AlphaFoldDB" id="A0A9N9TJ32"/>
<feature type="domain" description="C2H2-type" evidence="8">
    <location>
        <begin position="377"/>
        <end position="405"/>
    </location>
</feature>